<organism evidence="1 2">
    <name type="scientific">Peribacillus frigoritolerans</name>
    <dbReference type="NCBI Taxonomy" id="450367"/>
    <lineage>
        <taxon>Bacteria</taxon>
        <taxon>Bacillati</taxon>
        <taxon>Bacillota</taxon>
        <taxon>Bacilli</taxon>
        <taxon>Bacillales</taxon>
        <taxon>Bacillaceae</taxon>
        <taxon>Peribacillus</taxon>
    </lineage>
</organism>
<proteinExistence type="predicted"/>
<comment type="caution">
    <text evidence="1">The sequence shown here is derived from an EMBL/GenBank/DDBJ whole genome shotgun (WGS) entry which is preliminary data.</text>
</comment>
<reference evidence="1" key="1">
    <citation type="submission" date="2023-06" db="EMBL/GenBank/DDBJ databases">
        <title>Comparative genomics of Bacillaceae isolates and their secondary metabolite potential.</title>
        <authorList>
            <person name="Song L."/>
            <person name="Nielsen L.J."/>
            <person name="Mohite O."/>
            <person name="Xu X."/>
            <person name="Weber T."/>
            <person name="Kovacs A.T."/>
        </authorList>
    </citation>
    <scope>NUCLEOTIDE SEQUENCE</scope>
    <source>
        <strain evidence="1">G1S1</strain>
    </source>
</reference>
<protein>
    <submittedName>
        <fullName evidence="1">Uncharacterized protein</fullName>
    </submittedName>
</protein>
<dbReference type="Proteomes" id="UP001238973">
    <property type="component" value="Unassembled WGS sequence"/>
</dbReference>
<sequence>MMRKSQMIFLVIIFVCLFTIISIPEFIKSLTPNEHLETKKIKGGGIEYRLTQGNFHVGNDIPEGYYDVTSDGDNYFNGTQLSDGDHFLGLKLYDENIAQVTGKGTIKLKKSAFSPVSKDGDVYKIQHSGFYQIDEQIKSGKYIITYETRNNESLKEDPWFQIISADLQKIIGGDSFGDANQFEVDLKENTWLELNQSGFSTNKSVSFYLTPVK</sequence>
<gene>
    <name evidence="1" type="ORF">QUF85_28530</name>
</gene>
<accession>A0AAJ1QTK9</accession>
<dbReference type="AlphaFoldDB" id="A0AAJ1QTK9"/>
<name>A0AAJ1QTK9_9BACI</name>
<evidence type="ECO:0000313" key="2">
    <source>
        <dbReference type="Proteomes" id="UP001238973"/>
    </source>
</evidence>
<dbReference type="RefSeq" id="WP_289351399.1">
    <property type="nucleotide sequence ID" value="NZ_JAUCFI010000003.1"/>
</dbReference>
<dbReference type="EMBL" id="JAUCFI010000003">
    <property type="protein sequence ID" value="MDM5287213.1"/>
    <property type="molecule type" value="Genomic_DNA"/>
</dbReference>
<evidence type="ECO:0000313" key="1">
    <source>
        <dbReference type="EMBL" id="MDM5287213.1"/>
    </source>
</evidence>